<accession>A0ABQ0YMC1</accession>
<organism evidence="1 2">
    <name type="scientific">Rhodococcus aetherivorans</name>
    <dbReference type="NCBI Taxonomy" id="191292"/>
    <lineage>
        <taxon>Bacteria</taxon>
        <taxon>Bacillati</taxon>
        <taxon>Actinomycetota</taxon>
        <taxon>Actinomycetes</taxon>
        <taxon>Mycobacteriales</taxon>
        <taxon>Nocardiaceae</taxon>
        <taxon>Rhodococcus</taxon>
    </lineage>
</organism>
<keyword evidence="2" id="KW-1185">Reference proteome</keyword>
<dbReference type="EMBL" id="BLAH01000086">
    <property type="protein sequence ID" value="GES37721.1"/>
    <property type="molecule type" value="Genomic_DNA"/>
</dbReference>
<evidence type="ECO:0000313" key="1">
    <source>
        <dbReference type="EMBL" id="GES37721.1"/>
    </source>
</evidence>
<gene>
    <name evidence="1" type="ORF">RAJCM14343_2976</name>
</gene>
<evidence type="ECO:0000313" key="2">
    <source>
        <dbReference type="Proteomes" id="UP000325466"/>
    </source>
</evidence>
<reference evidence="1 2" key="1">
    <citation type="journal article" date="2018" name="Biodegradation">
        <title>1,4-Dioxane degradation characteristics of Rhodococcus aetherivorans JCM 14343.</title>
        <authorList>
            <person name="Inoue D."/>
            <person name="Tsunoda T."/>
            <person name="Yamamoto N."/>
            <person name="Ike M."/>
            <person name="Sei K."/>
        </authorList>
    </citation>
    <scope>NUCLEOTIDE SEQUENCE [LARGE SCALE GENOMIC DNA]</scope>
    <source>
        <strain evidence="1 2">JCM 14343</strain>
    </source>
</reference>
<name>A0ABQ0YMC1_9NOCA</name>
<dbReference type="Proteomes" id="UP000325466">
    <property type="component" value="Unassembled WGS sequence"/>
</dbReference>
<sequence length="66" mass="7153">MRNTVCPARQLCVADDIAVEIDRGQIRLRPRPVGQSVYNGAAHVALHECVSSMRAHLGEAQITPAC</sequence>
<proteinExistence type="predicted"/>
<evidence type="ECO:0008006" key="3">
    <source>
        <dbReference type="Google" id="ProtNLM"/>
    </source>
</evidence>
<protein>
    <recommendedName>
        <fullName evidence="3">Ferredoxin</fullName>
    </recommendedName>
</protein>
<comment type="caution">
    <text evidence="1">The sequence shown here is derived from an EMBL/GenBank/DDBJ whole genome shotgun (WGS) entry which is preliminary data.</text>
</comment>